<name>A0AAI9T2M2_SPIME</name>
<dbReference type="RefSeq" id="WP_004028655.1">
    <property type="nucleotide sequence ID" value="NZ_AGBZ02000004.1"/>
</dbReference>
<proteinExistence type="predicted"/>
<dbReference type="AlphaFoldDB" id="A0AAI9T2M2"/>
<evidence type="ECO:0000313" key="1">
    <source>
        <dbReference type="EMBL" id="KAI92277.1"/>
    </source>
</evidence>
<sequence>MANLRLELGNYTVKMYYRSKCLFNNPNLIVYDLDTLYYLWMGNFAQEQMEGNLNIVKTRLIEHNKLINLKSLLIYLNNLELDFSKNQISLIQNFVCSGPERITIMTDFPKLKWITIKQHYGLLVQRNDFYVDVKTRTTIIYQRSTKDLFKLNYGWINCQSVFQQYLNRNFNVVLPISDLITLIPNLCQRIWQSYKIKGLCLEKGLFQEIVITDYEQAMAGFLFLSQKIKTVVQEKLAIGNNNYEILTKVKKE</sequence>
<organism evidence="1 2">
    <name type="scientific">Spiroplasma melliferum KC3</name>
    <dbReference type="NCBI Taxonomy" id="570509"/>
    <lineage>
        <taxon>Bacteria</taxon>
        <taxon>Bacillati</taxon>
        <taxon>Mycoplasmatota</taxon>
        <taxon>Mollicutes</taxon>
        <taxon>Entomoplasmatales</taxon>
        <taxon>Spiroplasmataceae</taxon>
        <taxon>Spiroplasma</taxon>
    </lineage>
</organism>
<reference evidence="1 2" key="1">
    <citation type="journal article" date="2012" name="J. Proteome Res.">
        <title>Application of Spiroplasma melliferum proteogenomic profiling for the discovery of virulence factors and pathogenicity mechanisms in host-associated spiroplasmas.</title>
        <authorList>
            <person name="Alexeev D."/>
            <person name="Kostrjukova E."/>
            <person name="Aliper A."/>
            <person name="Popenko A."/>
            <person name="Bazaleev N."/>
            <person name="Tyakht A."/>
            <person name="Selezneva O."/>
            <person name="Akopian T."/>
            <person name="Prichodko E."/>
            <person name="Kondratov I."/>
            <person name="Chukin M."/>
            <person name="Demina I."/>
            <person name="Galyamina M."/>
            <person name="Kamashev D."/>
            <person name="Vanyushkina A."/>
            <person name="Ladygina V."/>
            <person name="Levitskii S."/>
            <person name="Lazarev V."/>
            <person name="Govorun V."/>
        </authorList>
    </citation>
    <scope>NUCLEOTIDE SEQUENCE [LARGE SCALE GENOMIC DNA]</scope>
    <source>
        <strain evidence="1 2">KC3</strain>
    </source>
</reference>
<evidence type="ECO:0000313" key="2">
    <source>
        <dbReference type="Proteomes" id="UP000004057"/>
    </source>
</evidence>
<gene>
    <name evidence="1" type="ORF">SPM_006020</name>
</gene>
<dbReference type="Proteomes" id="UP000004057">
    <property type="component" value="Unassembled WGS sequence"/>
</dbReference>
<dbReference type="EMBL" id="AGBZ02000004">
    <property type="protein sequence ID" value="KAI92277.1"/>
    <property type="molecule type" value="Genomic_DNA"/>
</dbReference>
<protein>
    <submittedName>
        <fullName evidence="1">Uncharacterized protein</fullName>
    </submittedName>
</protein>
<accession>A0AAI9T2M2</accession>
<comment type="caution">
    <text evidence="1">The sequence shown here is derived from an EMBL/GenBank/DDBJ whole genome shotgun (WGS) entry which is preliminary data.</text>
</comment>